<evidence type="ECO:0000256" key="1">
    <source>
        <dbReference type="SAM" id="MobiDB-lite"/>
    </source>
</evidence>
<dbReference type="EMBL" id="PQIB02000009">
    <property type="protein sequence ID" value="RLN00998.1"/>
    <property type="molecule type" value="Genomic_DNA"/>
</dbReference>
<keyword evidence="3" id="KW-1185">Reference proteome</keyword>
<reference evidence="3" key="1">
    <citation type="journal article" date="2019" name="Nat. Commun.">
        <title>The genome of broomcorn millet.</title>
        <authorList>
            <person name="Zou C."/>
            <person name="Miki D."/>
            <person name="Li D."/>
            <person name="Tang Q."/>
            <person name="Xiao L."/>
            <person name="Rajput S."/>
            <person name="Deng P."/>
            <person name="Jia W."/>
            <person name="Huang R."/>
            <person name="Zhang M."/>
            <person name="Sun Y."/>
            <person name="Hu J."/>
            <person name="Fu X."/>
            <person name="Schnable P.S."/>
            <person name="Li F."/>
            <person name="Zhang H."/>
            <person name="Feng B."/>
            <person name="Zhu X."/>
            <person name="Liu R."/>
            <person name="Schnable J.C."/>
            <person name="Zhu J.-K."/>
            <person name="Zhang H."/>
        </authorList>
    </citation>
    <scope>NUCLEOTIDE SEQUENCE [LARGE SCALE GENOMIC DNA]</scope>
</reference>
<dbReference type="Proteomes" id="UP000275267">
    <property type="component" value="Unassembled WGS sequence"/>
</dbReference>
<name>A0A3L6RF65_PANMI</name>
<evidence type="ECO:0000313" key="3">
    <source>
        <dbReference type="Proteomes" id="UP000275267"/>
    </source>
</evidence>
<gene>
    <name evidence="2" type="ORF">C2845_PM06G12340</name>
</gene>
<dbReference type="AlphaFoldDB" id="A0A3L6RF65"/>
<protein>
    <submittedName>
        <fullName evidence="2">Uncharacterized protein</fullName>
    </submittedName>
</protein>
<evidence type="ECO:0000313" key="2">
    <source>
        <dbReference type="EMBL" id="RLN00998.1"/>
    </source>
</evidence>
<feature type="compositionally biased region" description="Basic and acidic residues" evidence="1">
    <location>
        <begin position="7"/>
        <end position="21"/>
    </location>
</feature>
<accession>A0A3L6RF65</accession>
<proteinExistence type="predicted"/>
<feature type="region of interest" description="Disordered" evidence="1">
    <location>
        <begin position="1"/>
        <end position="27"/>
    </location>
</feature>
<organism evidence="2 3">
    <name type="scientific">Panicum miliaceum</name>
    <name type="common">Proso millet</name>
    <name type="synonym">Broomcorn millet</name>
    <dbReference type="NCBI Taxonomy" id="4540"/>
    <lineage>
        <taxon>Eukaryota</taxon>
        <taxon>Viridiplantae</taxon>
        <taxon>Streptophyta</taxon>
        <taxon>Embryophyta</taxon>
        <taxon>Tracheophyta</taxon>
        <taxon>Spermatophyta</taxon>
        <taxon>Magnoliopsida</taxon>
        <taxon>Liliopsida</taxon>
        <taxon>Poales</taxon>
        <taxon>Poaceae</taxon>
        <taxon>PACMAD clade</taxon>
        <taxon>Panicoideae</taxon>
        <taxon>Panicodae</taxon>
        <taxon>Paniceae</taxon>
        <taxon>Panicinae</taxon>
        <taxon>Panicum</taxon>
        <taxon>Panicum sect. Panicum</taxon>
    </lineage>
</organism>
<comment type="caution">
    <text evidence="2">The sequence shown here is derived from an EMBL/GenBank/DDBJ whole genome shotgun (WGS) entry which is preliminary data.</text>
</comment>
<sequence length="94" mass="10613">MVGTGRWENERREDGNGHRDTGGCGRAARGWRRSYLRRQSVGGKKAVKIKERNMKIKSPNGQVPHVIRKLAPRSWHYCCESRGREVGVIAGVVD</sequence>